<protein>
    <submittedName>
        <fullName evidence="2">Uncharacterized protein</fullName>
    </submittedName>
</protein>
<comment type="caution">
    <text evidence="2">The sequence shown here is derived from an EMBL/GenBank/DDBJ whole genome shotgun (WGS) entry which is preliminary data.</text>
</comment>
<dbReference type="OrthoDB" id="428832at2759"/>
<organism evidence="2 3">
    <name type="scientific">Polarella glacialis</name>
    <name type="common">Dinoflagellate</name>
    <dbReference type="NCBI Taxonomy" id="89957"/>
    <lineage>
        <taxon>Eukaryota</taxon>
        <taxon>Sar</taxon>
        <taxon>Alveolata</taxon>
        <taxon>Dinophyceae</taxon>
        <taxon>Suessiales</taxon>
        <taxon>Suessiaceae</taxon>
        <taxon>Polarella</taxon>
    </lineage>
</organism>
<feature type="compositionally biased region" description="Polar residues" evidence="1">
    <location>
        <begin position="244"/>
        <end position="258"/>
    </location>
</feature>
<name>A0A813FXG2_POLGL</name>
<feature type="region of interest" description="Disordered" evidence="1">
    <location>
        <begin position="233"/>
        <end position="341"/>
    </location>
</feature>
<sequence length="341" mass="37194">MAQSSGALGAFGRSPVSRPIAWTALATGLAASAHRCADSSLPCCNIESQTGIAVFALLAATKSVFKVLQWRCNGPENGDKSWAPVPALGNPSNAGVCRRRKRKQCLRPGKDRLRRRPRKTSLTLQKLRVELHAAQGDASSARAEARAVELEKSHSEARCKRSEDLYTQLHSNYTSVLSRLDRCERDEAHIRQEILKLALAEPGASLLQPEEGLDVSEFSTEAFAFAPGTPSLLRDVGNGHEPRSSVQSFETDSESGFSPTFPAKEVEDQAREEVDEMEMQEAAVSDDDSAEENLKKVPSLNLLEEKQHRIAAGSRSIHARALPGDPPTPSRSFSRPWQTAS</sequence>
<dbReference type="AlphaFoldDB" id="A0A813FXG2"/>
<evidence type="ECO:0000313" key="2">
    <source>
        <dbReference type="EMBL" id="CAE8617460.1"/>
    </source>
</evidence>
<reference evidence="2" key="1">
    <citation type="submission" date="2021-02" db="EMBL/GenBank/DDBJ databases">
        <authorList>
            <person name="Dougan E. K."/>
            <person name="Rhodes N."/>
            <person name="Thang M."/>
            <person name="Chan C."/>
        </authorList>
    </citation>
    <scope>NUCLEOTIDE SEQUENCE</scope>
</reference>
<feature type="compositionally biased region" description="Acidic residues" evidence="1">
    <location>
        <begin position="273"/>
        <end position="291"/>
    </location>
</feature>
<gene>
    <name evidence="2" type="ORF">PGLA1383_LOCUS35119</name>
</gene>
<feature type="compositionally biased region" description="Polar residues" evidence="1">
    <location>
        <begin position="330"/>
        <end position="341"/>
    </location>
</feature>
<dbReference type="EMBL" id="CAJNNV010026160">
    <property type="protein sequence ID" value="CAE8617460.1"/>
    <property type="molecule type" value="Genomic_DNA"/>
</dbReference>
<proteinExistence type="predicted"/>
<keyword evidence="3" id="KW-1185">Reference proteome</keyword>
<dbReference type="Proteomes" id="UP000654075">
    <property type="component" value="Unassembled WGS sequence"/>
</dbReference>
<evidence type="ECO:0000256" key="1">
    <source>
        <dbReference type="SAM" id="MobiDB-lite"/>
    </source>
</evidence>
<evidence type="ECO:0000313" key="3">
    <source>
        <dbReference type="Proteomes" id="UP000654075"/>
    </source>
</evidence>
<accession>A0A813FXG2</accession>